<gene>
    <name evidence="2" type="ORF">ADH66_15930</name>
    <name evidence="3" type="ORF">I5Q82_06310</name>
</gene>
<dbReference type="AlphaFoldDB" id="A0A1Z2XU95"/>
<dbReference type="Proteomes" id="UP000196710">
    <property type="component" value="Chromosome"/>
</dbReference>
<dbReference type="InterPro" id="IPR006440">
    <property type="entry name" value="Doc"/>
</dbReference>
<organism evidence="3 5">
    <name type="scientific">Acutalibacter muris</name>
    <dbReference type="NCBI Taxonomy" id="1796620"/>
    <lineage>
        <taxon>Bacteria</taxon>
        <taxon>Bacillati</taxon>
        <taxon>Bacillota</taxon>
        <taxon>Clostridia</taxon>
        <taxon>Eubacteriales</taxon>
        <taxon>Acutalibacteraceae</taxon>
        <taxon>Acutalibacter</taxon>
    </lineage>
</organism>
<name>A0A1Z2XU95_9FIRM</name>
<evidence type="ECO:0000259" key="1">
    <source>
        <dbReference type="PROSITE" id="PS51459"/>
    </source>
</evidence>
<sequence>MICLTTDEVIRLHEKLLSATGGSPGLRDQGLLESAVWSADAAFGNVERYPSIEEKAARLSYALISNHAFVDGNKRIGILALLVTLDLNDVALQYSQTELIELGLAVANGQAKFDDILVWIYNHKLD</sequence>
<evidence type="ECO:0000313" key="4">
    <source>
        <dbReference type="Proteomes" id="UP000196710"/>
    </source>
</evidence>
<dbReference type="PIRSF" id="PIRSF018297">
    <property type="entry name" value="Doc"/>
    <property type="match status" value="1"/>
</dbReference>
<dbReference type="GO" id="GO:0016301">
    <property type="term" value="F:kinase activity"/>
    <property type="evidence" value="ECO:0007669"/>
    <property type="project" value="InterPro"/>
</dbReference>
<dbReference type="PANTHER" id="PTHR39426:SF1">
    <property type="entry name" value="HOMOLOGY TO DEATH-ON-CURING PROTEIN OF PHAGE P1"/>
    <property type="match status" value="1"/>
</dbReference>
<reference evidence="3 5" key="3">
    <citation type="submission" date="2020-11" db="EMBL/GenBank/DDBJ databases">
        <title>Closed and high quality bacterial genomes of the OMM12 community.</title>
        <authorList>
            <person name="Marbouty M."/>
            <person name="Lamy-Besnier Q."/>
            <person name="Debarbieux L."/>
            <person name="Koszul R."/>
        </authorList>
    </citation>
    <scope>NUCLEOTIDE SEQUENCE [LARGE SCALE GENOMIC DNA]</scope>
    <source>
        <strain evidence="3 5">KB18</strain>
    </source>
</reference>
<dbReference type="KEGG" id="amur:ADH66_15930"/>
<dbReference type="InterPro" id="IPR053737">
    <property type="entry name" value="Type_II_TA_Toxin"/>
</dbReference>
<dbReference type="InterPro" id="IPR003812">
    <property type="entry name" value="Fido"/>
</dbReference>
<reference evidence="4" key="2">
    <citation type="submission" date="2017-05" db="EMBL/GenBank/DDBJ databases">
        <title>Improved OligoMM genomes.</title>
        <authorList>
            <person name="Garzetti D."/>
        </authorList>
    </citation>
    <scope>NUCLEOTIDE SEQUENCE [LARGE SCALE GENOMIC DNA]</scope>
    <source>
        <strain evidence="4">KB18</strain>
    </source>
</reference>
<dbReference type="PANTHER" id="PTHR39426">
    <property type="entry name" value="HOMOLOGY TO DEATH-ON-CURING PROTEIN OF PHAGE P1"/>
    <property type="match status" value="1"/>
</dbReference>
<protein>
    <submittedName>
        <fullName evidence="3">Type II toxin-antitoxin system death-on-curing family toxin</fullName>
    </submittedName>
</protein>
<dbReference type="InterPro" id="IPR036597">
    <property type="entry name" value="Fido-like_dom_sf"/>
</dbReference>
<dbReference type="Gene3D" id="1.20.120.1870">
    <property type="entry name" value="Fic/DOC protein, Fido domain"/>
    <property type="match status" value="1"/>
</dbReference>
<accession>A0A1Z2XU95</accession>
<dbReference type="RefSeq" id="WP_066538805.1">
    <property type="nucleotide sequence ID" value="NZ_CP021422.1"/>
</dbReference>
<evidence type="ECO:0000313" key="2">
    <source>
        <dbReference type="EMBL" id="ASB42012.1"/>
    </source>
</evidence>
<dbReference type="SUPFAM" id="SSF140931">
    <property type="entry name" value="Fic-like"/>
    <property type="match status" value="1"/>
</dbReference>
<dbReference type="NCBIfam" id="TIGR01550">
    <property type="entry name" value="DOC_P1"/>
    <property type="match status" value="1"/>
</dbReference>
<evidence type="ECO:0000313" key="5">
    <source>
        <dbReference type="Proteomes" id="UP000596035"/>
    </source>
</evidence>
<keyword evidence="4" id="KW-1185">Reference proteome</keyword>
<reference evidence="2" key="1">
    <citation type="journal article" date="2017" name="Genome Announc.">
        <title>High-Quality Whole-Genome Sequences of the Oligo-Mouse-Microbiota Bacterial Community.</title>
        <authorList>
            <person name="Garzetti D."/>
            <person name="Brugiroux S."/>
            <person name="Bunk B."/>
            <person name="Pukall R."/>
            <person name="McCoy K.D."/>
            <person name="Macpherson A.J."/>
            <person name="Stecher B."/>
        </authorList>
    </citation>
    <scope>NUCLEOTIDE SEQUENCE</scope>
    <source>
        <strain evidence="2">KB18</strain>
    </source>
</reference>
<dbReference type="PROSITE" id="PS51459">
    <property type="entry name" value="FIDO"/>
    <property type="match status" value="1"/>
</dbReference>
<feature type="domain" description="Fido" evidence="1">
    <location>
        <begin position="4"/>
        <end position="122"/>
    </location>
</feature>
<proteinExistence type="predicted"/>
<dbReference type="EMBL" id="CP021422">
    <property type="protein sequence ID" value="ASB42012.1"/>
    <property type="molecule type" value="Genomic_DNA"/>
</dbReference>
<dbReference type="Proteomes" id="UP000596035">
    <property type="component" value="Chromosome"/>
</dbReference>
<dbReference type="Pfam" id="PF02661">
    <property type="entry name" value="Fic"/>
    <property type="match status" value="1"/>
</dbReference>
<evidence type="ECO:0000313" key="3">
    <source>
        <dbReference type="EMBL" id="QQR31279.1"/>
    </source>
</evidence>
<dbReference type="EMBL" id="CP065321">
    <property type="protein sequence ID" value="QQR31279.1"/>
    <property type="molecule type" value="Genomic_DNA"/>
</dbReference>